<dbReference type="SUPFAM" id="SSF53448">
    <property type="entry name" value="Nucleotide-diphospho-sugar transferases"/>
    <property type="match status" value="1"/>
</dbReference>
<feature type="domain" description="MobA-like NTP transferase" evidence="1">
    <location>
        <begin position="5"/>
        <end position="160"/>
    </location>
</feature>
<dbReference type="InterPro" id="IPR025877">
    <property type="entry name" value="MobA-like_NTP_Trfase"/>
</dbReference>
<dbReference type="InterPro" id="IPR029044">
    <property type="entry name" value="Nucleotide-diphossugar_trans"/>
</dbReference>
<protein>
    <submittedName>
        <fullName evidence="2">Nucleotidyltransferase family protein</fullName>
    </submittedName>
</protein>
<dbReference type="EMBL" id="JBHSXX010000001">
    <property type="protein sequence ID" value="MFC6866650.1"/>
    <property type="molecule type" value="Genomic_DNA"/>
</dbReference>
<name>A0ABW2BUH1_9PSEU</name>
<reference evidence="3" key="1">
    <citation type="journal article" date="2019" name="Int. J. Syst. Evol. Microbiol.">
        <title>The Global Catalogue of Microorganisms (GCM) 10K type strain sequencing project: providing services to taxonomists for standard genome sequencing and annotation.</title>
        <authorList>
            <consortium name="The Broad Institute Genomics Platform"/>
            <consortium name="The Broad Institute Genome Sequencing Center for Infectious Disease"/>
            <person name="Wu L."/>
            <person name="Ma J."/>
        </authorList>
    </citation>
    <scope>NUCLEOTIDE SEQUENCE [LARGE SCALE GENOMIC DNA]</scope>
    <source>
        <strain evidence="3">KCTC 32255</strain>
    </source>
</reference>
<proteinExistence type="predicted"/>
<dbReference type="CDD" id="cd04182">
    <property type="entry name" value="GT_2_like_f"/>
    <property type="match status" value="1"/>
</dbReference>
<evidence type="ECO:0000313" key="2">
    <source>
        <dbReference type="EMBL" id="MFC6866650.1"/>
    </source>
</evidence>
<gene>
    <name evidence="2" type="ORF">ACFQGD_05775</name>
</gene>
<organism evidence="2 3">
    <name type="scientific">Haloechinothrix salitolerans</name>
    <dbReference type="NCBI Taxonomy" id="926830"/>
    <lineage>
        <taxon>Bacteria</taxon>
        <taxon>Bacillati</taxon>
        <taxon>Actinomycetota</taxon>
        <taxon>Actinomycetes</taxon>
        <taxon>Pseudonocardiales</taxon>
        <taxon>Pseudonocardiaceae</taxon>
        <taxon>Haloechinothrix</taxon>
    </lineage>
</organism>
<dbReference type="PANTHER" id="PTHR43777">
    <property type="entry name" value="MOLYBDENUM COFACTOR CYTIDYLYLTRANSFERASE"/>
    <property type="match status" value="1"/>
</dbReference>
<dbReference type="PANTHER" id="PTHR43777:SF1">
    <property type="entry name" value="MOLYBDENUM COFACTOR CYTIDYLYLTRANSFERASE"/>
    <property type="match status" value="1"/>
</dbReference>
<evidence type="ECO:0000259" key="1">
    <source>
        <dbReference type="Pfam" id="PF12804"/>
    </source>
</evidence>
<dbReference type="Proteomes" id="UP001596337">
    <property type="component" value="Unassembled WGS sequence"/>
</dbReference>
<dbReference type="Gene3D" id="3.90.550.10">
    <property type="entry name" value="Spore Coat Polysaccharide Biosynthesis Protein SpsA, Chain A"/>
    <property type="match status" value="1"/>
</dbReference>
<evidence type="ECO:0000313" key="3">
    <source>
        <dbReference type="Proteomes" id="UP001596337"/>
    </source>
</evidence>
<keyword evidence="3" id="KW-1185">Reference proteome</keyword>
<dbReference type="Pfam" id="PF12804">
    <property type="entry name" value="NTP_transf_3"/>
    <property type="match status" value="1"/>
</dbReference>
<dbReference type="RefSeq" id="WP_345395987.1">
    <property type="nucleotide sequence ID" value="NZ_BAABLA010000024.1"/>
</dbReference>
<accession>A0ABW2BUH1</accession>
<comment type="caution">
    <text evidence="2">The sequence shown here is derived from an EMBL/GenBank/DDBJ whole genome shotgun (WGS) entry which is preliminary data.</text>
</comment>
<sequence length="192" mass="19945">MTVAGVLLAAGEGSRLGRPKALVELGGTSLAARGVAVLTEAGCAPVHVVTGAVDVELPGVTLVNNPDWRTGMGSSLRAGLASLPDDVDAVVLALVDQPLITPDVVRRLIAAYQSGARAAIATYEGRQRNPVLLRRELWADAADAAHDDVGARAYLRAHPEVVTEVECGDVADPADIDTEADLAALERRLSAR</sequence>